<keyword evidence="2" id="KW-0449">Lipoprotein</keyword>
<gene>
    <name evidence="2" type="ORF">AMYX_25220</name>
</gene>
<accession>A0A7I9VN26</accession>
<evidence type="ECO:0000259" key="1">
    <source>
        <dbReference type="Pfam" id="PF17131"/>
    </source>
</evidence>
<evidence type="ECO:0000313" key="2">
    <source>
        <dbReference type="EMBL" id="GEJ57781.1"/>
    </source>
</evidence>
<dbReference type="RefSeq" id="WP_176065666.1">
    <property type="nucleotide sequence ID" value="NZ_BJTG01000005.1"/>
</dbReference>
<dbReference type="InterPro" id="IPR033399">
    <property type="entry name" value="TP_0789-like"/>
</dbReference>
<name>A0A7I9VN26_9BACT</name>
<dbReference type="Gene3D" id="2.50.20.10">
    <property type="entry name" value="Lipoprotein localisation LolA/LolB/LppX"/>
    <property type="match status" value="1"/>
</dbReference>
<dbReference type="CDD" id="cd16329">
    <property type="entry name" value="LolA_like"/>
    <property type="match status" value="1"/>
</dbReference>
<organism evidence="2 3">
    <name type="scientific">Anaeromyxobacter diazotrophicus</name>
    <dbReference type="NCBI Taxonomy" id="2590199"/>
    <lineage>
        <taxon>Bacteria</taxon>
        <taxon>Pseudomonadati</taxon>
        <taxon>Myxococcota</taxon>
        <taxon>Myxococcia</taxon>
        <taxon>Myxococcales</taxon>
        <taxon>Cystobacterineae</taxon>
        <taxon>Anaeromyxobacteraceae</taxon>
        <taxon>Anaeromyxobacter</taxon>
    </lineage>
</organism>
<dbReference type="EMBL" id="BJTG01000005">
    <property type="protein sequence ID" value="GEJ57781.1"/>
    <property type="molecule type" value="Genomic_DNA"/>
</dbReference>
<feature type="domain" description="Uncharacterized protein TP-0789" evidence="1">
    <location>
        <begin position="72"/>
        <end position="253"/>
    </location>
</feature>
<sequence>MRGPLAACWIVAALAASPARGLSPVETEQVVRGVDARQASLGDYKADCYMEQKEQGKTDLVYELVVYRRDADEKLMLLFTAPRTEQGKGYLRADKNLWFYDPTVGRWERRTERERIGGTDARRNDFDESRLDEEYHAVWEKDGTLGVYEVHQLLLTVKPGVDVAYPQVRLWVDGASGNVLKRQDLAASGKLLRTSLYPRWKKVWSESKRGELWYPEEIRVYDELERGSSTRIVVRAVDLRPLETNLFTKAFLEGKSR</sequence>
<reference evidence="3" key="1">
    <citation type="journal article" date="2020" name="Appl. Environ. Microbiol.">
        <title>Diazotrophic Anaeromyxobacter Isolates from Soils.</title>
        <authorList>
            <person name="Masuda Y."/>
            <person name="Yamanaka H."/>
            <person name="Xu Z.X."/>
            <person name="Shiratori Y."/>
            <person name="Aono T."/>
            <person name="Amachi S."/>
            <person name="Senoo K."/>
            <person name="Itoh H."/>
        </authorList>
    </citation>
    <scope>NUCLEOTIDE SEQUENCE [LARGE SCALE GENOMIC DNA]</scope>
    <source>
        <strain evidence="3">R267</strain>
    </source>
</reference>
<keyword evidence="3" id="KW-1185">Reference proteome</keyword>
<dbReference type="AlphaFoldDB" id="A0A7I9VN26"/>
<dbReference type="Proteomes" id="UP000503640">
    <property type="component" value="Unassembled WGS sequence"/>
</dbReference>
<evidence type="ECO:0000313" key="3">
    <source>
        <dbReference type="Proteomes" id="UP000503640"/>
    </source>
</evidence>
<dbReference type="Pfam" id="PF17131">
    <property type="entry name" value="LolA_like"/>
    <property type="match status" value="1"/>
</dbReference>
<protein>
    <submittedName>
        <fullName evidence="2">Outer membrane lipoprotein-sorting protein</fullName>
    </submittedName>
</protein>
<comment type="caution">
    <text evidence="2">The sequence shown here is derived from an EMBL/GenBank/DDBJ whole genome shotgun (WGS) entry which is preliminary data.</text>
</comment>
<proteinExistence type="predicted"/>